<dbReference type="SUPFAM" id="SSF53335">
    <property type="entry name" value="S-adenosyl-L-methionine-dependent methyltransferases"/>
    <property type="match status" value="1"/>
</dbReference>
<keyword evidence="4" id="KW-1185">Reference proteome</keyword>
<sequence>MTGTNTTDRGTDDKTIVRDYFNSTGFERWRRIYGTTAEVNKVQRDIRVGHQQTIDTVLAWLQADGVTTGQTICDVGCGVGSLSIPLAKSGARVFASDISEKMVGEAQARAQQELSNNSSVTFSVQDMDAIAGSYHTVICLDVLIHYPLADAVQTISRLAASSEERLILSFAPKTPLLTLLKKIGEFFPGPSKTTRAYQHTERDIVAALQAEGFAIRRQAMTSTRFYFSRVLEAVRERNA</sequence>
<feature type="domain" description="Magnesium-protoporphyrin IX methyltransferase C-terminal" evidence="2">
    <location>
        <begin position="139"/>
        <end position="235"/>
    </location>
</feature>
<dbReference type="Gene3D" id="3.40.50.150">
    <property type="entry name" value="Vaccinia Virus protein VP39"/>
    <property type="match status" value="1"/>
</dbReference>
<evidence type="ECO:0000256" key="1">
    <source>
        <dbReference type="NCBIfam" id="TIGR02021"/>
    </source>
</evidence>
<dbReference type="InParanoid" id="U5DMT5"/>
<dbReference type="EMBL" id="ASSJ01000004">
    <property type="protein sequence ID" value="ERN42986.1"/>
    <property type="molecule type" value="Genomic_DNA"/>
</dbReference>
<evidence type="ECO:0000259" key="2">
    <source>
        <dbReference type="Pfam" id="PF07109"/>
    </source>
</evidence>
<evidence type="ECO:0000313" key="3">
    <source>
        <dbReference type="EMBL" id="ERN42986.1"/>
    </source>
</evidence>
<gene>
    <name evidence="3" type="ORF">KR51_00002970</name>
</gene>
<comment type="caution">
    <text evidence="3">The sequence shown here is derived from an EMBL/GenBank/DDBJ whole genome shotgun (WGS) entry which is preliminary data.</text>
</comment>
<dbReference type="AlphaFoldDB" id="U5DMT5"/>
<dbReference type="PROSITE" id="PS51556">
    <property type="entry name" value="SAM_MT_MG_PIX"/>
    <property type="match status" value="1"/>
</dbReference>
<dbReference type="CDD" id="cd02440">
    <property type="entry name" value="AdoMet_MTases"/>
    <property type="match status" value="1"/>
</dbReference>
<dbReference type="InterPro" id="IPR029063">
    <property type="entry name" value="SAM-dependent_MTases_sf"/>
</dbReference>
<keyword evidence="3" id="KW-0489">Methyltransferase</keyword>
<proteinExistence type="predicted"/>
<dbReference type="Proteomes" id="UP000016960">
    <property type="component" value="Unassembled WGS sequence"/>
</dbReference>
<keyword evidence="3" id="KW-0808">Transferase</keyword>
<dbReference type="PANTHER" id="PTHR43591:SF81">
    <property type="entry name" value="MAGNESIUM PROTOPORPHYRIN IX METHYLTRANSFERASE, CHLOROPLASTIC-RELATED"/>
    <property type="match status" value="1"/>
</dbReference>
<dbReference type="STRING" id="582515.KR51_00002970"/>
<dbReference type="InterPro" id="IPR010940">
    <property type="entry name" value="Mg_prot_MeTrfase_C"/>
</dbReference>
<dbReference type="EC" id="2.1.1.11" evidence="1"/>
<dbReference type="RefSeq" id="WP_022604039.1">
    <property type="nucleotide sequence ID" value="NZ_ASSJ01000004.1"/>
</dbReference>
<dbReference type="GO" id="GO:0046406">
    <property type="term" value="F:magnesium protoporphyrin IX methyltransferase activity"/>
    <property type="evidence" value="ECO:0007669"/>
    <property type="project" value="UniProtKB-UniRule"/>
</dbReference>
<dbReference type="NCBIfam" id="TIGR02021">
    <property type="entry name" value="BchM-ChlM"/>
    <property type="match status" value="1"/>
</dbReference>
<name>U5DMT5_9CHRO</name>
<protein>
    <recommendedName>
        <fullName evidence="1">Magnesium protoporphyrin IX methyltransferase</fullName>
        <ecNumber evidence="1">2.1.1.11</ecNumber>
    </recommendedName>
</protein>
<dbReference type="PATRIC" id="fig|582515.4.peg.338"/>
<dbReference type="PANTHER" id="PTHR43591">
    <property type="entry name" value="METHYLTRANSFERASE"/>
    <property type="match status" value="1"/>
</dbReference>
<organism evidence="3 4">
    <name type="scientific">Rubidibacter lacunae KORDI 51-2</name>
    <dbReference type="NCBI Taxonomy" id="582515"/>
    <lineage>
        <taxon>Bacteria</taxon>
        <taxon>Bacillati</taxon>
        <taxon>Cyanobacteriota</taxon>
        <taxon>Cyanophyceae</taxon>
        <taxon>Oscillatoriophycideae</taxon>
        <taxon>Chroococcales</taxon>
        <taxon>Aphanothecaceae</taxon>
        <taxon>Rubidibacter</taxon>
    </lineage>
</organism>
<reference evidence="3 4" key="1">
    <citation type="submission" date="2013-05" db="EMBL/GenBank/DDBJ databases">
        <title>Draft genome sequence of Rubidibacter lacunae KORDI 51-2.</title>
        <authorList>
            <person name="Choi D.H."/>
            <person name="Noh J.H."/>
            <person name="Kwon K.-K."/>
            <person name="Lee J.-H."/>
            <person name="Ryu J.-Y."/>
        </authorList>
    </citation>
    <scope>NUCLEOTIDE SEQUENCE [LARGE SCALE GENOMIC DNA]</scope>
    <source>
        <strain evidence="3 4">KORDI 51-2</strain>
    </source>
</reference>
<dbReference type="InterPro" id="IPR010251">
    <property type="entry name" value="Mg_prot_MeTrfase"/>
</dbReference>
<dbReference type="Pfam" id="PF07109">
    <property type="entry name" value="Mg-por_mtran_C"/>
    <property type="match status" value="1"/>
</dbReference>
<accession>U5DMT5</accession>
<evidence type="ECO:0000313" key="4">
    <source>
        <dbReference type="Proteomes" id="UP000016960"/>
    </source>
</evidence>
<dbReference type="eggNOG" id="COG2227">
    <property type="taxonomic scope" value="Bacteria"/>
</dbReference>
<dbReference type="GO" id="GO:0032259">
    <property type="term" value="P:methylation"/>
    <property type="evidence" value="ECO:0007669"/>
    <property type="project" value="UniProtKB-KW"/>
</dbReference>
<dbReference type="GO" id="GO:0015995">
    <property type="term" value="P:chlorophyll biosynthetic process"/>
    <property type="evidence" value="ECO:0007669"/>
    <property type="project" value="UniProtKB-UniRule"/>
</dbReference>
<dbReference type="OrthoDB" id="9811589at2"/>